<dbReference type="EMBL" id="CP080590">
    <property type="protein sequence ID" value="QYO76312.1"/>
    <property type="molecule type" value="Genomic_DNA"/>
</dbReference>
<feature type="chain" id="PRO_5047388640" evidence="1">
    <location>
        <begin position="24"/>
        <end position="361"/>
    </location>
</feature>
<evidence type="ECO:0000313" key="3">
    <source>
        <dbReference type="Proteomes" id="UP000825799"/>
    </source>
</evidence>
<evidence type="ECO:0000256" key="1">
    <source>
        <dbReference type="SAM" id="SignalP"/>
    </source>
</evidence>
<reference evidence="2 3" key="1">
    <citation type="submission" date="2021-08" db="EMBL/GenBank/DDBJ databases">
        <title>Devosia salina sp. nov., isolated from the South China Sea sediment.</title>
        <authorList>
            <person name="Zhou Z."/>
        </authorList>
    </citation>
    <scope>NUCLEOTIDE SEQUENCE [LARGE SCALE GENOMIC DNA]</scope>
    <source>
        <strain evidence="2 3">SCS-3</strain>
    </source>
</reference>
<gene>
    <name evidence="2" type="ORF">K1X15_17125</name>
</gene>
<name>A0ABX8WI14_9HYPH</name>
<protein>
    <submittedName>
        <fullName evidence="2">Uncharacterized protein</fullName>
    </submittedName>
</protein>
<proteinExistence type="predicted"/>
<evidence type="ECO:0000313" key="2">
    <source>
        <dbReference type="EMBL" id="QYO76312.1"/>
    </source>
</evidence>
<keyword evidence="1" id="KW-0732">Signal</keyword>
<accession>A0ABX8WI14</accession>
<feature type="signal peptide" evidence="1">
    <location>
        <begin position="1"/>
        <end position="23"/>
    </location>
</feature>
<organism evidence="2 3">
    <name type="scientific">Devosia salina</name>
    <dbReference type="NCBI Taxonomy" id="2860336"/>
    <lineage>
        <taxon>Bacteria</taxon>
        <taxon>Pseudomonadati</taxon>
        <taxon>Pseudomonadota</taxon>
        <taxon>Alphaproteobacteria</taxon>
        <taxon>Hyphomicrobiales</taxon>
        <taxon>Devosiaceae</taxon>
        <taxon>Devosia</taxon>
    </lineage>
</organism>
<dbReference type="RefSeq" id="WP_220304801.1">
    <property type="nucleotide sequence ID" value="NZ_CP080590.1"/>
</dbReference>
<sequence length="361" mass="37865">MTLLLRVCQSILVACLMVTAATAEPVSINRGTGLGYVFNHRGNCYLIVPDHVRQGATRLSLSTSAPSSIGDAEIFRTYAPGMDLALGIVTSGLSQRCNDRFDALRTDLQPILDSTENAQLVRVDAGGLELRDDMVITSFDFESITARPASRDLGAEIYQGSSGGILRAGGTLIGMAVQSQGIDDAFFLRADEIAARLGRLLDTGPATIVRDPAMPAPIEAAGLCPAGTFAPEEVTCNLEPLSPELSCSNLAKGGVAAFPPSDTPPRLILDLPGDKALPLRIVALGSSGMAPSATMPKGILIEISSTNGTPRWRRFASGDMPPTGRFEAPNGAAPYATQVAITLQSSWDPALPTALDCLSLQ</sequence>
<dbReference type="Proteomes" id="UP000825799">
    <property type="component" value="Chromosome"/>
</dbReference>
<keyword evidence="3" id="KW-1185">Reference proteome</keyword>
<dbReference type="InterPro" id="IPR009003">
    <property type="entry name" value="Peptidase_S1_PA"/>
</dbReference>
<dbReference type="SUPFAM" id="SSF50494">
    <property type="entry name" value="Trypsin-like serine proteases"/>
    <property type="match status" value="1"/>
</dbReference>